<gene>
    <name evidence="8" type="primary">LOC105367584</name>
</gene>
<protein>
    <submittedName>
        <fullName evidence="8">Chymotrypsin-2-like</fullName>
    </submittedName>
</protein>
<dbReference type="CDD" id="cd00190">
    <property type="entry name" value="Tryp_SPc"/>
    <property type="match status" value="1"/>
</dbReference>
<keyword evidence="5" id="KW-0732">Signal</keyword>
<sequence>MNLINLIYFSLTFIIGISAKHVKIVGGYKVDIVDFPYAVSLRYFKQNQHFCGGSIISEWHILTAAHCLYKKEHRYHNMKIYTGSVSTMRANGTNFDIGNVFIHPQYRLVQSEHIIEHHDIAIIVTTAMIHFNEFQQKIKLPSTPVIADKVGILVGWGATNFNSTQAANELQFLEMAIFDNMFCAKFLFFTLQDEQFCAFHNENAGAYVGDSGTPLTINDEVVGIVSFSCGCNEAYPDIYTKIYSYLDFINDIIMKK</sequence>
<dbReference type="InterPro" id="IPR009003">
    <property type="entry name" value="Peptidase_S1_PA"/>
</dbReference>
<reference evidence="8" key="1">
    <citation type="submission" date="2025-08" db="UniProtKB">
        <authorList>
            <consortium name="RefSeq"/>
        </authorList>
    </citation>
    <scope>IDENTIFICATION</scope>
</reference>
<organism evidence="7 8">
    <name type="scientific">Ceratosolen solmsi marchali</name>
    <dbReference type="NCBI Taxonomy" id="326594"/>
    <lineage>
        <taxon>Eukaryota</taxon>
        <taxon>Metazoa</taxon>
        <taxon>Ecdysozoa</taxon>
        <taxon>Arthropoda</taxon>
        <taxon>Hexapoda</taxon>
        <taxon>Insecta</taxon>
        <taxon>Pterygota</taxon>
        <taxon>Neoptera</taxon>
        <taxon>Endopterygota</taxon>
        <taxon>Hymenoptera</taxon>
        <taxon>Apocrita</taxon>
        <taxon>Proctotrupomorpha</taxon>
        <taxon>Chalcidoidea</taxon>
        <taxon>Agaonidae</taxon>
        <taxon>Agaoninae</taxon>
        <taxon>Ceratosolen</taxon>
    </lineage>
</organism>
<evidence type="ECO:0000256" key="5">
    <source>
        <dbReference type="SAM" id="SignalP"/>
    </source>
</evidence>
<dbReference type="GO" id="GO:0006508">
    <property type="term" value="P:proteolysis"/>
    <property type="evidence" value="ECO:0007669"/>
    <property type="project" value="UniProtKB-KW"/>
</dbReference>
<keyword evidence="2" id="KW-0378">Hydrolase</keyword>
<dbReference type="FunFam" id="2.40.10.10:FF:000068">
    <property type="entry name" value="transmembrane protease serine 2"/>
    <property type="match status" value="1"/>
</dbReference>
<dbReference type="PROSITE" id="PS50240">
    <property type="entry name" value="TRYPSIN_DOM"/>
    <property type="match status" value="1"/>
</dbReference>
<dbReference type="InterPro" id="IPR043504">
    <property type="entry name" value="Peptidase_S1_PA_chymotrypsin"/>
</dbReference>
<name>A0AAJ6YUL4_9HYME</name>
<evidence type="ECO:0000256" key="4">
    <source>
        <dbReference type="ARBA" id="ARBA00023157"/>
    </source>
</evidence>
<dbReference type="GO" id="GO:0004252">
    <property type="term" value="F:serine-type endopeptidase activity"/>
    <property type="evidence" value="ECO:0007669"/>
    <property type="project" value="InterPro"/>
</dbReference>
<dbReference type="SUPFAM" id="SSF50494">
    <property type="entry name" value="Trypsin-like serine proteases"/>
    <property type="match status" value="1"/>
</dbReference>
<dbReference type="Pfam" id="PF00089">
    <property type="entry name" value="Trypsin"/>
    <property type="match status" value="1"/>
</dbReference>
<dbReference type="GeneID" id="105367584"/>
<evidence type="ECO:0000313" key="7">
    <source>
        <dbReference type="Proteomes" id="UP000695007"/>
    </source>
</evidence>
<keyword evidence="7" id="KW-1185">Reference proteome</keyword>
<dbReference type="SMART" id="SM00020">
    <property type="entry name" value="Tryp_SPc"/>
    <property type="match status" value="1"/>
</dbReference>
<evidence type="ECO:0000313" key="8">
    <source>
        <dbReference type="RefSeq" id="XP_011504649.1"/>
    </source>
</evidence>
<keyword evidence="4" id="KW-1015">Disulfide bond</keyword>
<feature type="signal peptide" evidence="5">
    <location>
        <begin position="1"/>
        <end position="19"/>
    </location>
</feature>
<dbReference type="PROSITE" id="PS00134">
    <property type="entry name" value="TRYPSIN_HIS"/>
    <property type="match status" value="1"/>
</dbReference>
<dbReference type="AlphaFoldDB" id="A0AAJ6YUL4"/>
<dbReference type="RefSeq" id="XP_011504649.1">
    <property type="nucleotide sequence ID" value="XM_011506347.1"/>
</dbReference>
<dbReference type="InterPro" id="IPR001254">
    <property type="entry name" value="Trypsin_dom"/>
</dbReference>
<accession>A0AAJ6YUL4</accession>
<dbReference type="PANTHER" id="PTHR24276">
    <property type="entry name" value="POLYSERASE-RELATED"/>
    <property type="match status" value="1"/>
</dbReference>
<evidence type="ECO:0000259" key="6">
    <source>
        <dbReference type="PROSITE" id="PS50240"/>
    </source>
</evidence>
<keyword evidence="1" id="KW-0645">Protease</keyword>
<evidence type="ECO:0000256" key="2">
    <source>
        <dbReference type="ARBA" id="ARBA00022801"/>
    </source>
</evidence>
<dbReference type="InterPro" id="IPR050430">
    <property type="entry name" value="Peptidase_S1"/>
</dbReference>
<dbReference type="PANTHER" id="PTHR24276:SF96">
    <property type="entry name" value="PEPTIDASE S1 DOMAIN-CONTAINING PROTEIN"/>
    <property type="match status" value="1"/>
</dbReference>
<evidence type="ECO:0000256" key="1">
    <source>
        <dbReference type="ARBA" id="ARBA00022670"/>
    </source>
</evidence>
<dbReference type="KEGG" id="csol:105367584"/>
<dbReference type="Proteomes" id="UP000695007">
    <property type="component" value="Unplaced"/>
</dbReference>
<dbReference type="Gene3D" id="2.40.10.10">
    <property type="entry name" value="Trypsin-like serine proteases"/>
    <property type="match status" value="1"/>
</dbReference>
<proteinExistence type="predicted"/>
<feature type="domain" description="Peptidase S1" evidence="6">
    <location>
        <begin position="24"/>
        <end position="254"/>
    </location>
</feature>
<feature type="chain" id="PRO_5042498913" evidence="5">
    <location>
        <begin position="20"/>
        <end position="256"/>
    </location>
</feature>
<evidence type="ECO:0000256" key="3">
    <source>
        <dbReference type="ARBA" id="ARBA00022825"/>
    </source>
</evidence>
<dbReference type="InterPro" id="IPR018114">
    <property type="entry name" value="TRYPSIN_HIS"/>
</dbReference>
<keyword evidence="3" id="KW-0720">Serine protease</keyword>